<evidence type="ECO:0000313" key="3">
    <source>
        <dbReference type="Proteomes" id="UP000247498"/>
    </source>
</evidence>
<sequence>MEARLTPGTAARGQGAAGAARTRGTAPARRCTSAAAAAAAPRIPAPLPRPHVRRGTVVVRASSPLQALADLLLNRAASTLERGQTTCLTCRGTGSCTCPACRGRGTLPEGAAAGRMNPVRHAAQKLKGLLREDGGEYSTDWLVTNRCRRCHGNGGWQCDSCNGSGLRAVGGGPLISGRGETGAAKRASKQ</sequence>
<evidence type="ECO:0000313" key="2">
    <source>
        <dbReference type="EMBL" id="GBF92131.1"/>
    </source>
</evidence>
<reference evidence="2 3" key="1">
    <citation type="journal article" date="2018" name="Sci. Rep.">
        <title>Raphidocelis subcapitata (=Pseudokirchneriella subcapitata) provides an insight into genome evolution and environmental adaptations in the Sphaeropleales.</title>
        <authorList>
            <person name="Suzuki S."/>
            <person name="Yamaguchi H."/>
            <person name="Nakajima N."/>
            <person name="Kawachi M."/>
        </authorList>
    </citation>
    <scope>NUCLEOTIDE SEQUENCE [LARGE SCALE GENOMIC DNA]</scope>
    <source>
        <strain evidence="2 3">NIES-35</strain>
    </source>
</reference>
<accession>A0A2V0NWX8</accession>
<dbReference type="OrthoDB" id="542676at2759"/>
<evidence type="ECO:0000256" key="1">
    <source>
        <dbReference type="SAM" id="MobiDB-lite"/>
    </source>
</evidence>
<proteinExistence type="predicted"/>
<organism evidence="2 3">
    <name type="scientific">Raphidocelis subcapitata</name>
    <dbReference type="NCBI Taxonomy" id="307507"/>
    <lineage>
        <taxon>Eukaryota</taxon>
        <taxon>Viridiplantae</taxon>
        <taxon>Chlorophyta</taxon>
        <taxon>core chlorophytes</taxon>
        <taxon>Chlorophyceae</taxon>
        <taxon>CS clade</taxon>
        <taxon>Sphaeropleales</taxon>
        <taxon>Selenastraceae</taxon>
        <taxon>Raphidocelis</taxon>
    </lineage>
</organism>
<name>A0A2V0NWX8_9CHLO</name>
<keyword evidence="3" id="KW-1185">Reference proteome</keyword>
<dbReference type="InParanoid" id="A0A2V0NWX8"/>
<dbReference type="EMBL" id="BDRX01000029">
    <property type="protein sequence ID" value="GBF92131.1"/>
    <property type="molecule type" value="Genomic_DNA"/>
</dbReference>
<dbReference type="AlphaFoldDB" id="A0A2V0NWX8"/>
<feature type="region of interest" description="Disordered" evidence="1">
    <location>
        <begin position="1"/>
        <end position="26"/>
    </location>
</feature>
<protein>
    <submittedName>
        <fullName evidence="2">Uncharacterized protein</fullName>
    </submittedName>
</protein>
<comment type="caution">
    <text evidence="2">The sequence shown here is derived from an EMBL/GenBank/DDBJ whole genome shotgun (WGS) entry which is preliminary data.</text>
</comment>
<dbReference type="Proteomes" id="UP000247498">
    <property type="component" value="Unassembled WGS sequence"/>
</dbReference>
<gene>
    <name evidence="2" type="ORF">Rsub_04478</name>
</gene>